<sequence length="312" mass="33960">MTNDGQPQAVSRPSSTSSAPPVNSTGSTMEDKLLLQSPCAHDSALLSFDDRSDGDGDLRSIASSSSRSNGDERFYDGKPILQGSPAKPMIMNGNALHLHLEERNAAGSVPSIRFAPDPPAISKPQGNDLETDASHLVRPSPRVRFRSRVRIASGLHRHRKHHPVEDSSDSSSSSRSSSPCSSLSAPLRYQADENSALGPLGKRLSAYAAAGGFKHRVLSSPNPQRQFLRAQMMGYGPETSEQTSLLRSGTRARSYGNTDSTTSLSGREHPGEADEGAKFGSWPLRLLNYHWWWWQLEPVLCCFCVEDSDTDE</sequence>
<reference evidence="2 3" key="1">
    <citation type="journal article" date="2019" name="Nat. Ecol. Evol.">
        <title>Megaphylogeny resolves global patterns of mushroom evolution.</title>
        <authorList>
            <person name="Varga T."/>
            <person name="Krizsan K."/>
            <person name="Foldi C."/>
            <person name="Dima B."/>
            <person name="Sanchez-Garcia M."/>
            <person name="Sanchez-Ramirez S."/>
            <person name="Szollosi G.J."/>
            <person name="Szarkandi J.G."/>
            <person name="Papp V."/>
            <person name="Albert L."/>
            <person name="Andreopoulos W."/>
            <person name="Angelini C."/>
            <person name="Antonin V."/>
            <person name="Barry K.W."/>
            <person name="Bougher N.L."/>
            <person name="Buchanan P."/>
            <person name="Buyck B."/>
            <person name="Bense V."/>
            <person name="Catcheside P."/>
            <person name="Chovatia M."/>
            <person name="Cooper J."/>
            <person name="Damon W."/>
            <person name="Desjardin D."/>
            <person name="Finy P."/>
            <person name="Geml J."/>
            <person name="Haridas S."/>
            <person name="Hughes K."/>
            <person name="Justo A."/>
            <person name="Karasinski D."/>
            <person name="Kautmanova I."/>
            <person name="Kiss B."/>
            <person name="Kocsube S."/>
            <person name="Kotiranta H."/>
            <person name="LaButti K.M."/>
            <person name="Lechner B.E."/>
            <person name="Liimatainen K."/>
            <person name="Lipzen A."/>
            <person name="Lukacs Z."/>
            <person name="Mihaltcheva S."/>
            <person name="Morgado L.N."/>
            <person name="Niskanen T."/>
            <person name="Noordeloos M.E."/>
            <person name="Ohm R.A."/>
            <person name="Ortiz-Santana B."/>
            <person name="Ovrebo C."/>
            <person name="Racz N."/>
            <person name="Riley R."/>
            <person name="Savchenko A."/>
            <person name="Shiryaev A."/>
            <person name="Soop K."/>
            <person name="Spirin V."/>
            <person name="Szebenyi C."/>
            <person name="Tomsovsky M."/>
            <person name="Tulloss R.E."/>
            <person name="Uehling J."/>
            <person name="Grigoriev I.V."/>
            <person name="Vagvolgyi C."/>
            <person name="Papp T."/>
            <person name="Martin F.M."/>
            <person name="Miettinen O."/>
            <person name="Hibbett D.S."/>
            <person name="Nagy L.G."/>
        </authorList>
    </citation>
    <scope>NUCLEOTIDE SEQUENCE [LARGE SCALE GENOMIC DNA]</scope>
    <source>
        <strain evidence="2 3">OMC1185</strain>
    </source>
</reference>
<keyword evidence="3" id="KW-1185">Reference proteome</keyword>
<dbReference type="Proteomes" id="UP000305948">
    <property type="component" value="Unassembled WGS sequence"/>
</dbReference>
<feature type="compositionally biased region" description="Basic residues" evidence="1">
    <location>
        <begin position="141"/>
        <end position="162"/>
    </location>
</feature>
<evidence type="ECO:0000313" key="2">
    <source>
        <dbReference type="EMBL" id="TFK57722.1"/>
    </source>
</evidence>
<feature type="compositionally biased region" description="Low complexity" evidence="1">
    <location>
        <begin position="59"/>
        <end position="68"/>
    </location>
</feature>
<protein>
    <submittedName>
        <fullName evidence="2">Uncharacterized protein</fullName>
    </submittedName>
</protein>
<evidence type="ECO:0000256" key="1">
    <source>
        <dbReference type="SAM" id="MobiDB-lite"/>
    </source>
</evidence>
<feature type="region of interest" description="Disordered" evidence="1">
    <location>
        <begin position="239"/>
        <end position="275"/>
    </location>
</feature>
<gene>
    <name evidence="2" type="ORF">OE88DRAFT_1651603</name>
</gene>
<feature type="compositionally biased region" description="Low complexity" evidence="1">
    <location>
        <begin position="169"/>
        <end position="184"/>
    </location>
</feature>
<feature type="compositionally biased region" description="Polar residues" evidence="1">
    <location>
        <begin position="1"/>
        <end position="28"/>
    </location>
</feature>
<feature type="compositionally biased region" description="Polar residues" evidence="1">
    <location>
        <begin position="255"/>
        <end position="265"/>
    </location>
</feature>
<feature type="compositionally biased region" description="Basic and acidic residues" evidence="1">
    <location>
        <begin position="48"/>
        <end position="58"/>
    </location>
</feature>
<proteinExistence type="predicted"/>
<feature type="region of interest" description="Disordered" evidence="1">
    <location>
        <begin position="109"/>
        <end position="185"/>
    </location>
</feature>
<name>A0A5C3NK01_9AGAM</name>
<dbReference type="AlphaFoldDB" id="A0A5C3NK01"/>
<evidence type="ECO:0000313" key="3">
    <source>
        <dbReference type="Proteomes" id="UP000305948"/>
    </source>
</evidence>
<dbReference type="EMBL" id="ML213503">
    <property type="protein sequence ID" value="TFK57722.1"/>
    <property type="molecule type" value="Genomic_DNA"/>
</dbReference>
<dbReference type="OrthoDB" id="3270420at2759"/>
<accession>A0A5C3NK01</accession>
<feature type="region of interest" description="Disordered" evidence="1">
    <location>
        <begin position="1"/>
        <end position="86"/>
    </location>
</feature>
<organism evidence="2 3">
    <name type="scientific">Heliocybe sulcata</name>
    <dbReference type="NCBI Taxonomy" id="5364"/>
    <lineage>
        <taxon>Eukaryota</taxon>
        <taxon>Fungi</taxon>
        <taxon>Dikarya</taxon>
        <taxon>Basidiomycota</taxon>
        <taxon>Agaricomycotina</taxon>
        <taxon>Agaricomycetes</taxon>
        <taxon>Gloeophyllales</taxon>
        <taxon>Gloeophyllaceae</taxon>
        <taxon>Heliocybe</taxon>
    </lineage>
</organism>
<feature type="compositionally biased region" description="Basic and acidic residues" evidence="1">
    <location>
        <begin position="266"/>
        <end position="275"/>
    </location>
</feature>